<dbReference type="OMA" id="TSIWWDG"/>
<evidence type="ECO:0000313" key="2">
    <source>
        <dbReference type="RefSeq" id="XP_013403126.1"/>
    </source>
</evidence>
<organism evidence="1 2">
    <name type="scientific">Lingula anatina</name>
    <name type="common">Brachiopod</name>
    <name type="synonym">Lingula unguis</name>
    <dbReference type="NCBI Taxonomy" id="7574"/>
    <lineage>
        <taxon>Eukaryota</taxon>
        <taxon>Metazoa</taxon>
        <taxon>Spiralia</taxon>
        <taxon>Lophotrochozoa</taxon>
        <taxon>Brachiopoda</taxon>
        <taxon>Linguliformea</taxon>
        <taxon>Lingulata</taxon>
        <taxon>Lingulida</taxon>
        <taxon>Linguloidea</taxon>
        <taxon>Lingulidae</taxon>
        <taxon>Lingula</taxon>
    </lineage>
</organism>
<dbReference type="PANTHER" id="PTHR11362">
    <property type="entry name" value="PHOSPHATIDYLETHANOLAMINE-BINDING PROTEIN"/>
    <property type="match status" value="1"/>
</dbReference>
<proteinExistence type="predicted"/>
<dbReference type="InParanoid" id="A0A1S3IYR5"/>
<protein>
    <submittedName>
        <fullName evidence="2">Protein D2 isoform X1</fullName>
    </submittedName>
</protein>
<dbReference type="Proteomes" id="UP000085678">
    <property type="component" value="Unplaced"/>
</dbReference>
<dbReference type="STRING" id="7574.A0A1S3IYR5"/>
<accession>A0A1S3IYR5</accession>
<dbReference type="RefSeq" id="XP_013403126.1">
    <property type="nucleotide sequence ID" value="XM_013547672.2"/>
</dbReference>
<dbReference type="PANTHER" id="PTHR11362:SF82">
    <property type="entry name" value="PHOSPHATIDYLETHANOLAMINE-BINDING PROTEIN 4"/>
    <property type="match status" value="1"/>
</dbReference>
<evidence type="ECO:0000313" key="1">
    <source>
        <dbReference type="Proteomes" id="UP000085678"/>
    </source>
</evidence>
<gene>
    <name evidence="2" type="primary">LOC106168560</name>
</gene>
<dbReference type="Pfam" id="PF01161">
    <property type="entry name" value="PBP"/>
    <property type="match status" value="1"/>
</dbReference>
<sequence>MDSFGKDGVVPDVIDAAPTSLLQLTYSFGDVQPGMILTPTQVKDQPAVKWNGDDGAYYTLIMNDPDAPSRENPKFGEWHHWLITNIPGNSVSQGDVMSEYVGAGPPKDTGLHRYVFLLFKQSGGKQTFEGLHKLTNRSGNNRKSWKVRDFAKKYNLQLLAGNFFQAQFDDYVPKLHQQLSGK</sequence>
<dbReference type="CDD" id="cd00866">
    <property type="entry name" value="PEBP_euk"/>
    <property type="match status" value="1"/>
</dbReference>
<keyword evidence="1" id="KW-1185">Reference proteome</keyword>
<reference evidence="2" key="1">
    <citation type="submission" date="2025-08" db="UniProtKB">
        <authorList>
            <consortium name="RefSeq"/>
        </authorList>
    </citation>
    <scope>IDENTIFICATION</scope>
    <source>
        <tissue evidence="2">Gonads</tissue>
    </source>
</reference>
<name>A0A1S3IYR5_LINAN</name>
<dbReference type="InterPro" id="IPR008914">
    <property type="entry name" value="PEBP"/>
</dbReference>
<dbReference type="FunCoup" id="A0A1S3IYR5">
    <property type="interactions" value="509"/>
</dbReference>
<dbReference type="KEGG" id="lak:106168560"/>
<dbReference type="GeneID" id="106168560"/>
<dbReference type="Gene3D" id="3.90.280.10">
    <property type="entry name" value="PEBP-like"/>
    <property type="match status" value="1"/>
</dbReference>
<dbReference type="OrthoDB" id="2506647at2759"/>
<dbReference type="InterPro" id="IPR035810">
    <property type="entry name" value="PEBP_euk"/>
</dbReference>
<dbReference type="SUPFAM" id="SSF49777">
    <property type="entry name" value="PEBP-like"/>
    <property type="match status" value="1"/>
</dbReference>
<dbReference type="AlphaFoldDB" id="A0A1S3IYR5"/>
<dbReference type="InterPro" id="IPR036610">
    <property type="entry name" value="PEBP-like_sf"/>
</dbReference>